<dbReference type="SUPFAM" id="SSF109854">
    <property type="entry name" value="DinB/YfiT-like putative metalloenzymes"/>
    <property type="match status" value="1"/>
</dbReference>
<gene>
    <name evidence="2" type="ORF">TsocGM_09650</name>
</gene>
<evidence type="ECO:0000313" key="2">
    <source>
        <dbReference type="EMBL" id="RUL87977.1"/>
    </source>
</evidence>
<dbReference type="Gene3D" id="1.20.120.450">
    <property type="entry name" value="dinb family like domain"/>
    <property type="match status" value="1"/>
</dbReference>
<evidence type="ECO:0000259" key="1">
    <source>
        <dbReference type="Pfam" id="PF12867"/>
    </source>
</evidence>
<comment type="caution">
    <text evidence="2">The sequence shown here is derived from an EMBL/GenBank/DDBJ whole genome shotgun (WGS) entry which is preliminary data.</text>
</comment>
<proteinExistence type="predicted"/>
<dbReference type="RefSeq" id="WP_126725098.1">
    <property type="nucleotide sequence ID" value="NZ_RYZH01000015.1"/>
</dbReference>
<protein>
    <submittedName>
        <fullName evidence="2">DinB family protein</fullName>
    </submittedName>
</protein>
<dbReference type="AlphaFoldDB" id="A0A432ML93"/>
<dbReference type="Pfam" id="PF12867">
    <property type="entry name" value="DinB_2"/>
    <property type="match status" value="1"/>
</dbReference>
<dbReference type="Proteomes" id="UP000280296">
    <property type="component" value="Unassembled WGS sequence"/>
</dbReference>
<organism evidence="2 3">
    <name type="scientific">Tautonia sociabilis</name>
    <dbReference type="NCBI Taxonomy" id="2080755"/>
    <lineage>
        <taxon>Bacteria</taxon>
        <taxon>Pseudomonadati</taxon>
        <taxon>Planctomycetota</taxon>
        <taxon>Planctomycetia</taxon>
        <taxon>Isosphaerales</taxon>
        <taxon>Isosphaeraceae</taxon>
        <taxon>Tautonia</taxon>
    </lineage>
</organism>
<feature type="domain" description="DinB-like" evidence="1">
    <location>
        <begin position="13"/>
        <end position="113"/>
    </location>
</feature>
<evidence type="ECO:0000313" key="3">
    <source>
        <dbReference type="Proteomes" id="UP000280296"/>
    </source>
</evidence>
<dbReference type="InterPro" id="IPR034660">
    <property type="entry name" value="DinB/YfiT-like"/>
</dbReference>
<dbReference type="EMBL" id="RYZH01000015">
    <property type="protein sequence ID" value="RUL87977.1"/>
    <property type="molecule type" value="Genomic_DNA"/>
</dbReference>
<accession>A0A432ML93</accession>
<name>A0A432ML93_9BACT</name>
<dbReference type="OrthoDB" id="287241at2"/>
<dbReference type="InterPro" id="IPR024775">
    <property type="entry name" value="DinB-like"/>
</dbReference>
<sequence>MSRLELLVDQIGSARRYSLSLLDDIAEGDWFRMPSGGITHVAWQVGHLAFAEYRLALERIRGVRPDDPHLISDGFLTQFGRGSVPDPDPATYPRPGAIRAVLDRVHRRALEELN</sequence>
<reference evidence="2 3" key="2">
    <citation type="submission" date="2019-01" db="EMBL/GenBank/DDBJ databases">
        <title>Tautonia sociabilis, a novel thermotolerant planctomycete of Isosphaeraceae family, isolated from a 4000 m deep subterranean habitat.</title>
        <authorList>
            <person name="Kovaleva O.L."/>
            <person name="Elcheninov A.G."/>
            <person name="Van Heerden E."/>
            <person name="Toshchakov S.V."/>
            <person name="Novikov A."/>
            <person name="Bonch-Osmolovskaya E.A."/>
            <person name="Kublanov I.V."/>
        </authorList>
    </citation>
    <scope>NUCLEOTIDE SEQUENCE [LARGE SCALE GENOMIC DNA]</scope>
    <source>
        <strain evidence="2 3">GM2012</strain>
    </source>
</reference>
<keyword evidence="3" id="KW-1185">Reference proteome</keyword>
<reference evidence="2 3" key="1">
    <citation type="submission" date="2018-12" db="EMBL/GenBank/DDBJ databases">
        <authorList>
            <person name="Toschakov S.V."/>
        </authorList>
    </citation>
    <scope>NUCLEOTIDE SEQUENCE [LARGE SCALE GENOMIC DNA]</scope>
    <source>
        <strain evidence="2 3">GM2012</strain>
    </source>
</reference>